<comment type="similarity">
    <text evidence="1">Belongs to the NmrA-type oxidoreductase family.</text>
</comment>
<evidence type="ECO:0000256" key="1">
    <source>
        <dbReference type="ARBA" id="ARBA00006328"/>
    </source>
</evidence>
<name>A0A8K0SH91_9HYPO</name>
<dbReference type="PANTHER" id="PTHR42748:SF14">
    <property type="entry name" value="SNOAL-LIKE DOMAIN-CONTAINING PROTEIN"/>
    <property type="match status" value="1"/>
</dbReference>
<dbReference type="AlphaFoldDB" id="A0A8K0SH91"/>
<evidence type="ECO:0000313" key="4">
    <source>
        <dbReference type="EMBL" id="KAH7303865.1"/>
    </source>
</evidence>
<organism evidence="4 5">
    <name type="scientific">Stachybotrys elegans</name>
    <dbReference type="NCBI Taxonomy" id="80388"/>
    <lineage>
        <taxon>Eukaryota</taxon>
        <taxon>Fungi</taxon>
        <taxon>Dikarya</taxon>
        <taxon>Ascomycota</taxon>
        <taxon>Pezizomycotina</taxon>
        <taxon>Sordariomycetes</taxon>
        <taxon>Hypocreomycetidae</taxon>
        <taxon>Hypocreales</taxon>
        <taxon>Stachybotryaceae</taxon>
        <taxon>Stachybotrys</taxon>
    </lineage>
</organism>
<keyword evidence="5" id="KW-1185">Reference proteome</keyword>
<reference evidence="4" key="1">
    <citation type="journal article" date="2021" name="Nat. Commun.">
        <title>Genetic determinants of endophytism in the Arabidopsis root mycobiome.</title>
        <authorList>
            <person name="Mesny F."/>
            <person name="Miyauchi S."/>
            <person name="Thiergart T."/>
            <person name="Pickel B."/>
            <person name="Atanasova L."/>
            <person name="Karlsson M."/>
            <person name="Huettel B."/>
            <person name="Barry K.W."/>
            <person name="Haridas S."/>
            <person name="Chen C."/>
            <person name="Bauer D."/>
            <person name="Andreopoulos W."/>
            <person name="Pangilinan J."/>
            <person name="LaButti K."/>
            <person name="Riley R."/>
            <person name="Lipzen A."/>
            <person name="Clum A."/>
            <person name="Drula E."/>
            <person name="Henrissat B."/>
            <person name="Kohler A."/>
            <person name="Grigoriev I.V."/>
            <person name="Martin F.M."/>
            <person name="Hacquard S."/>
        </authorList>
    </citation>
    <scope>NUCLEOTIDE SEQUENCE</scope>
    <source>
        <strain evidence="4">MPI-CAGE-CH-0235</strain>
    </source>
</reference>
<dbReference type="InterPro" id="IPR036291">
    <property type="entry name" value="NAD(P)-bd_dom_sf"/>
</dbReference>
<evidence type="ECO:0000256" key="2">
    <source>
        <dbReference type="ARBA" id="ARBA00022857"/>
    </source>
</evidence>
<keyword evidence="2" id="KW-0521">NADP</keyword>
<evidence type="ECO:0000259" key="3">
    <source>
        <dbReference type="Pfam" id="PF05368"/>
    </source>
</evidence>
<dbReference type="InterPro" id="IPR051164">
    <property type="entry name" value="NmrA-like_oxidored"/>
</dbReference>
<evidence type="ECO:0000313" key="5">
    <source>
        <dbReference type="Proteomes" id="UP000813444"/>
    </source>
</evidence>
<dbReference type="Gene3D" id="3.90.25.10">
    <property type="entry name" value="UDP-galactose 4-epimerase, domain 1"/>
    <property type="match status" value="1"/>
</dbReference>
<dbReference type="EMBL" id="JAGPNK010000028">
    <property type="protein sequence ID" value="KAH7303865.1"/>
    <property type="molecule type" value="Genomic_DNA"/>
</dbReference>
<feature type="domain" description="NmrA-like" evidence="3">
    <location>
        <begin position="6"/>
        <end position="256"/>
    </location>
</feature>
<sequence>MSQPRHTILILGGAGVQNIAVIRQLSTNPLFAISVLTRNIESAEGQNLAKLPNVTLIEGNSYDEAALVSSFQNIDACFVNTNGFAIGEKAEIYWGIRMYEIAYRAGVKHFVYSALPYVSKKSGFNPKYHVPFVDGKGKVADYLRAQPTDVMKWTILETGPYADAHLTSTWAPDKAADGTYVFRMPIGLTGAMAFVSLEDVGWYARHIFENPNDFDGDLLSVGIEHADGQTVAKAFTAVTGKPARFEPADLLQVAATWPKKKIGLGGSPGFDDPTLLDMAGHFVPWFTIWSESGGNKGLWTRDYDRLDRIYPGRIRTIEQWMRTTNYTEERLPEIYSTGLSLN</sequence>
<comment type="caution">
    <text evidence="4">The sequence shown here is derived from an EMBL/GenBank/DDBJ whole genome shotgun (WGS) entry which is preliminary data.</text>
</comment>
<dbReference type="GO" id="GO:0005634">
    <property type="term" value="C:nucleus"/>
    <property type="evidence" value="ECO:0007669"/>
    <property type="project" value="TreeGrafter"/>
</dbReference>
<dbReference type="Pfam" id="PF05368">
    <property type="entry name" value="NmrA"/>
    <property type="match status" value="1"/>
</dbReference>
<proteinExistence type="inferred from homology"/>
<dbReference type="OrthoDB" id="300709at2759"/>
<accession>A0A8K0SH91</accession>
<dbReference type="InterPro" id="IPR008030">
    <property type="entry name" value="NmrA-like"/>
</dbReference>
<dbReference type="SUPFAM" id="SSF51735">
    <property type="entry name" value="NAD(P)-binding Rossmann-fold domains"/>
    <property type="match status" value="1"/>
</dbReference>
<dbReference type="PANTHER" id="PTHR42748">
    <property type="entry name" value="NITROGEN METABOLITE REPRESSION PROTEIN NMRA FAMILY MEMBER"/>
    <property type="match status" value="1"/>
</dbReference>
<protein>
    <recommendedName>
        <fullName evidence="3">NmrA-like domain-containing protein</fullName>
    </recommendedName>
</protein>
<dbReference type="Proteomes" id="UP000813444">
    <property type="component" value="Unassembled WGS sequence"/>
</dbReference>
<dbReference type="Gene3D" id="3.40.50.720">
    <property type="entry name" value="NAD(P)-binding Rossmann-like Domain"/>
    <property type="match status" value="1"/>
</dbReference>
<gene>
    <name evidence="4" type="ORF">B0I35DRAFT_517164</name>
</gene>